<feature type="transmembrane region" description="Helical" evidence="1">
    <location>
        <begin position="96"/>
        <end position="119"/>
    </location>
</feature>
<keyword evidence="3" id="KW-1185">Reference proteome</keyword>
<proteinExistence type="predicted"/>
<keyword evidence="1" id="KW-0472">Membrane</keyword>
<reference evidence="2 3" key="1">
    <citation type="submission" date="2020-08" db="EMBL/GenBank/DDBJ databases">
        <title>Genome public.</title>
        <authorList>
            <person name="Liu C."/>
            <person name="Sun Q."/>
        </authorList>
    </citation>
    <scope>NUCLEOTIDE SEQUENCE [LARGE SCALE GENOMIC DNA]</scope>
    <source>
        <strain evidence="2 3">NSJ-10</strain>
    </source>
</reference>
<dbReference type="RefSeq" id="WP_186847336.1">
    <property type="nucleotide sequence ID" value="NZ_JACOOX010000002.1"/>
</dbReference>
<sequence>MEEKQQWEYQKNCLLGAVGAALLIVGDLCLSMVSANKADSGLYMREAYLSGEYPLSRIVILLVTGLIGMFFYAFGIKAIYQQIRPECKILRACIKYGGLGYVVSGAALHFLVGTFAYWITYLSAHIGREQAILFVDDYYNRFMTAIYFVYIPMIVLMLASLIAVLWNKTNMSRWMVVFHIVVWQLIFAGIPDVLQAAGAGLSTIGYVCSQASGNTAALIWFLASYIWVKTGKTKK</sequence>
<feature type="transmembrane region" description="Helical" evidence="1">
    <location>
        <begin position="12"/>
        <end position="35"/>
    </location>
</feature>
<feature type="transmembrane region" description="Helical" evidence="1">
    <location>
        <begin position="55"/>
        <end position="75"/>
    </location>
</feature>
<dbReference type="Pfam" id="PF20599">
    <property type="entry name" value="DUF6796"/>
    <property type="match status" value="1"/>
</dbReference>
<name>A0A8I0AJ23_9FIRM</name>
<dbReference type="AlphaFoldDB" id="A0A8I0AJ23"/>
<feature type="transmembrane region" description="Helical" evidence="1">
    <location>
        <begin position="145"/>
        <end position="166"/>
    </location>
</feature>
<accession>A0A8I0AJ23</accession>
<dbReference type="InterPro" id="IPR046475">
    <property type="entry name" value="DUF6796"/>
</dbReference>
<gene>
    <name evidence="2" type="ORF">H8S09_02805</name>
</gene>
<keyword evidence="1" id="KW-1133">Transmembrane helix</keyword>
<organism evidence="2 3">
    <name type="scientific">Coprococcus hominis</name>
    <name type="common">ex Liu et al. 2022</name>
    <dbReference type="NCBI Taxonomy" id="2763039"/>
    <lineage>
        <taxon>Bacteria</taxon>
        <taxon>Bacillati</taxon>
        <taxon>Bacillota</taxon>
        <taxon>Clostridia</taxon>
        <taxon>Lachnospirales</taxon>
        <taxon>Lachnospiraceae</taxon>
        <taxon>Coprococcus</taxon>
    </lineage>
</organism>
<evidence type="ECO:0000256" key="1">
    <source>
        <dbReference type="SAM" id="Phobius"/>
    </source>
</evidence>
<feature type="transmembrane region" description="Helical" evidence="1">
    <location>
        <begin position="203"/>
        <end position="228"/>
    </location>
</feature>
<feature type="transmembrane region" description="Helical" evidence="1">
    <location>
        <begin position="173"/>
        <end position="191"/>
    </location>
</feature>
<dbReference type="Proteomes" id="UP000615234">
    <property type="component" value="Unassembled WGS sequence"/>
</dbReference>
<evidence type="ECO:0000313" key="2">
    <source>
        <dbReference type="EMBL" id="MBC5661831.1"/>
    </source>
</evidence>
<keyword evidence="1" id="KW-0812">Transmembrane</keyword>
<protein>
    <submittedName>
        <fullName evidence="2">Uncharacterized protein</fullName>
    </submittedName>
</protein>
<comment type="caution">
    <text evidence="2">The sequence shown here is derived from an EMBL/GenBank/DDBJ whole genome shotgun (WGS) entry which is preliminary data.</text>
</comment>
<evidence type="ECO:0000313" key="3">
    <source>
        <dbReference type="Proteomes" id="UP000615234"/>
    </source>
</evidence>
<dbReference type="EMBL" id="JACOOX010000002">
    <property type="protein sequence ID" value="MBC5661831.1"/>
    <property type="molecule type" value="Genomic_DNA"/>
</dbReference>